<dbReference type="GO" id="GO:0015630">
    <property type="term" value="C:microtubule cytoskeleton"/>
    <property type="evidence" value="ECO:0007669"/>
    <property type="project" value="UniProtKB-ARBA"/>
</dbReference>
<protein>
    <recommendedName>
        <fullName evidence="7">Kinesin motor domain-containing protein</fullName>
    </recommendedName>
</protein>
<feature type="region of interest" description="Disordered" evidence="6">
    <location>
        <begin position="1"/>
        <end position="39"/>
    </location>
</feature>
<dbReference type="GO" id="GO:0007018">
    <property type="term" value="P:microtubule-based movement"/>
    <property type="evidence" value="ECO:0007669"/>
    <property type="project" value="InterPro"/>
</dbReference>
<dbReference type="KEGG" id="tut:107367376"/>
<dbReference type="SUPFAM" id="SSF52540">
    <property type="entry name" value="P-loop containing nucleoside triphosphate hydrolases"/>
    <property type="match status" value="1"/>
</dbReference>
<dbReference type="PANTHER" id="PTHR47968">
    <property type="entry name" value="CENTROMERE PROTEIN E"/>
    <property type="match status" value="1"/>
</dbReference>
<keyword evidence="2 5" id="KW-0547">Nucleotide-binding</keyword>
<dbReference type="PROSITE" id="PS50067">
    <property type="entry name" value="KINESIN_MOTOR_2"/>
    <property type="match status" value="1"/>
</dbReference>
<name>T1KU91_TETUR</name>
<dbReference type="HOGENOM" id="CLU_383264_0_0_1"/>
<dbReference type="OrthoDB" id="6489156at2759"/>
<dbReference type="OMA" id="LQNYYNM"/>
<feature type="binding site" evidence="5">
    <location>
        <begin position="138"/>
        <end position="145"/>
    </location>
    <ligand>
        <name>ATP</name>
        <dbReference type="ChEBI" id="CHEBI:30616"/>
    </ligand>
</feature>
<evidence type="ECO:0000256" key="6">
    <source>
        <dbReference type="SAM" id="MobiDB-lite"/>
    </source>
</evidence>
<dbReference type="EnsemblMetazoa" id="tetur21g02570.1">
    <property type="protein sequence ID" value="tetur21g02570.1"/>
    <property type="gene ID" value="tetur21g02570"/>
</dbReference>
<reference evidence="8" key="2">
    <citation type="submission" date="2015-06" db="UniProtKB">
        <authorList>
            <consortium name="EnsemblMetazoa"/>
        </authorList>
    </citation>
    <scope>IDENTIFICATION</scope>
</reference>
<comment type="subcellular location">
    <subcellularLocation>
        <location evidence="1">Cytoplasm</location>
        <location evidence="1">Cytoskeleton</location>
    </subcellularLocation>
</comment>
<accession>T1KU91</accession>
<dbReference type="Pfam" id="PF00225">
    <property type="entry name" value="Kinesin"/>
    <property type="match status" value="1"/>
</dbReference>
<dbReference type="InterPro" id="IPR001752">
    <property type="entry name" value="Kinesin_motor_dom"/>
</dbReference>
<keyword evidence="5" id="KW-0505">Motor protein</keyword>
<keyword evidence="4" id="KW-0963">Cytoplasm</keyword>
<keyword evidence="9" id="KW-1185">Reference proteome</keyword>
<dbReference type="PANTHER" id="PTHR47968:SF65">
    <property type="entry name" value="KINESIN MOTOR DOMAIN-CONTAINING PROTEIN"/>
    <property type="match status" value="1"/>
</dbReference>
<evidence type="ECO:0000256" key="2">
    <source>
        <dbReference type="ARBA" id="ARBA00022741"/>
    </source>
</evidence>
<dbReference type="InterPro" id="IPR036961">
    <property type="entry name" value="Kinesin_motor_dom_sf"/>
</dbReference>
<gene>
    <name evidence="8" type="primary">107367376</name>
</gene>
<organism evidence="8 9">
    <name type="scientific">Tetranychus urticae</name>
    <name type="common">Two-spotted spider mite</name>
    <dbReference type="NCBI Taxonomy" id="32264"/>
    <lineage>
        <taxon>Eukaryota</taxon>
        <taxon>Metazoa</taxon>
        <taxon>Ecdysozoa</taxon>
        <taxon>Arthropoda</taxon>
        <taxon>Chelicerata</taxon>
        <taxon>Arachnida</taxon>
        <taxon>Acari</taxon>
        <taxon>Acariformes</taxon>
        <taxon>Trombidiformes</taxon>
        <taxon>Prostigmata</taxon>
        <taxon>Eleutherengona</taxon>
        <taxon>Raphignathae</taxon>
        <taxon>Tetranychoidea</taxon>
        <taxon>Tetranychidae</taxon>
        <taxon>Tetranychus</taxon>
    </lineage>
</organism>
<evidence type="ECO:0000313" key="9">
    <source>
        <dbReference type="Proteomes" id="UP000015104"/>
    </source>
</evidence>
<keyword evidence="4" id="KW-0206">Cytoskeleton</keyword>
<reference evidence="9" key="1">
    <citation type="submission" date="2011-08" db="EMBL/GenBank/DDBJ databases">
        <authorList>
            <person name="Rombauts S."/>
        </authorList>
    </citation>
    <scope>NUCLEOTIDE SEQUENCE</scope>
    <source>
        <strain evidence="9">London</strain>
    </source>
</reference>
<dbReference type="InterPro" id="IPR027640">
    <property type="entry name" value="Kinesin-like_fam"/>
</dbReference>
<dbReference type="InterPro" id="IPR027417">
    <property type="entry name" value="P-loop_NTPase"/>
</dbReference>
<dbReference type="SMART" id="SM00129">
    <property type="entry name" value="KISc"/>
    <property type="match status" value="1"/>
</dbReference>
<keyword evidence="3 5" id="KW-0067">ATP-binding</keyword>
<sequence length="722" mass="82191">MMNRGSIKRPLSDSTNFHEPPAKLKSVVRDDDDDYDDDVGPKNIQVYIRVRPESAKELNSRKVVALVDDQSLIFDPPNDPYQSKKYKEIGKKSSKDLFFSFDGVFDEHTTNIQIYERAVKSFVQSLLDGFNCTIFAYGPTGSGKTYTMLGYNGEPGVMFYTAMELFHIIETKPSEEKFEVSASYFEIYNEKIYDLLTPSSQTLKVVDNMGGGVNILGLTVKPVRNADELIETLETGNQYRAQQATDANQTSSRSHAVFQLFLRKKKCSKGKKMIQQETKMCLVDLAGSERASIAYKEKRSKVLHREGGNINKSLLALGNCINALAAKCRKGGKLYIPYRSSVLTRILSDSLGGNCRTAMIATVSPSSLSYDDTHNTLTYANRTKGINLALKRRSCLVGIQPREQSLAMDALRQENIALAEKNIMLENEILRLKRMPANPISSDMSSIEILNSFKNILDNLFSCRLELRRKLLECESEMKKIELKYIFRKIQSETLDNKKPPKVQDVDDSKSARYLYHQKLHYEDRFNQLLKEVTDNEDQIRSLEDLIRSKVKVDDYFIDAFFEKKHMEAELQDKIVIDKHHSEVSYAIITQSQNWLETLDAAMKMNDIFFRMLDGLKKLSKEREEEYHNVVKKFEGKKSVVWRDDNLQKQSSVHWADIDNVLRLSSYTSTPRTPFRRYDDEGGLEIICAGLTPKSSPPSPPLPPLPPSPQSSSSLNATFTIS</sequence>
<evidence type="ECO:0000256" key="5">
    <source>
        <dbReference type="PROSITE-ProRule" id="PRU00283"/>
    </source>
</evidence>
<comment type="similarity">
    <text evidence="5">Belongs to the TRAFAC class myosin-kinesin ATPase superfamily. Kinesin family.</text>
</comment>
<feature type="region of interest" description="Disordered" evidence="6">
    <location>
        <begin position="689"/>
        <end position="722"/>
    </location>
</feature>
<dbReference type="PRINTS" id="PR00380">
    <property type="entry name" value="KINESINHEAVY"/>
</dbReference>
<evidence type="ECO:0000256" key="3">
    <source>
        <dbReference type="ARBA" id="ARBA00022840"/>
    </source>
</evidence>
<dbReference type="Gene3D" id="3.40.850.10">
    <property type="entry name" value="Kinesin motor domain"/>
    <property type="match status" value="1"/>
</dbReference>
<evidence type="ECO:0000259" key="7">
    <source>
        <dbReference type="PROSITE" id="PS50067"/>
    </source>
</evidence>
<dbReference type="GO" id="GO:0005524">
    <property type="term" value="F:ATP binding"/>
    <property type="evidence" value="ECO:0007669"/>
    <property type="project" value="UniProtKB-UniRule"/>
</dbReference>
<feature type="compositionally biased region" description="Pro residues" evidence="6">
    <location>
        <begin position="695"/>
        <end position="709"/>
    </location>
</feature>
<dbReference type="GO" id="GO:0003777">
    <property type="term" value="F:microtubule motor activity"/>
    <property type="evidence" value="ECO:0007669"/>
    <property type="project" value="InterPro"/>
</dbReference>
<dbReference type="AlphaFoldDB" id="T1KU91"/>
<evidence type="ECO:0000256" key="1">
    <source>
        <dbReference type="ARBA" id="ARBA00004245"/>
    </source>
</evidence>
<proteinExistence type="inferred from homology"/>
<dbReference type="GO" id="GO:0008017">
    <property type="term" value="F:microtubule binding"/>
    <property type="evidence" value="ECO:0007669"/>
    <property type="project" value="InterPro"/>
</dbReference>
<dbReference type="EMBL" id="CAEY01000550">
    <property type="status" value="NOT_ANNOTATED_CDS"/>
    <property type="molecule type" value="Genomic_DNA"/>
</dbReference>
<evidence type="ECO:0000256" key="4">
    <source>
        <dbReference type="ARBA" id="ARBA00023212"/>
    </source>
</evidence>
<dbReference type="STRING" id="32264.T1KU91"/>
<dbReference type="Proteomes" id="UP000015104">
    <property type="component" value="Unassembled WGS sequence"/>
</dbReference>
<dbReference type="eggNOG" id="KOG0242">
    <property type="taxonomic scope" value="Eukaryota"/>
</dbReference>
<feature type="domain" description="Kinesin motor" evidence="7">
    <location>
        <begin position="43"/>
        <end position="386"/>
    </location>
</feature>
<evidence type="ECO:0000313" key="8">
    <source>
        <dbReference type="EnsemblMetazoa" id="tetur21g02570.1"/>
    </source>
</evidence>